<evidence type="ECO:0000256" key="5">
    <source>
        <dbReference type="ARBA" id="ARBA00022825"/>
    </source>
</evidence>
<evidence type="ECO:0000256" key="3">
    <source>
        <dbReference type="ARBA" id="ARBA00022729"/>
    </source>
</evidence>
<dbReference type="PANTHER" id="PTHR15462:SF8">
    <property type="entry name" value="SERINE PROTEASE"/>
    <property type="match status" value="1"/>
</dbReference>
<gene>
    <name evidence="8" type="ORF">BDV39DRAFT_206790</name>
</gene>
<evidence type="ECO:0000313" key="8">
    <source>
        <dbReference type="EMBL" id="KAE8325668.1"/>
    </source>
</evidence>
<proteinExistence type="inferred from homology"/>
<keyword evidence="9" id="KW-1185">Reference proteome</keyword>
<accession>A0A5N6WYL5</accession>
<dbReference type="EMBL" id="ML741806">
    <property type="protein sequence ID" value="KAE8325668.1"/>
    <property type="molecule type" value="Genomic_DNA"/>
</dbReference>
<keyword evidence="2 6" id="KW-0645">Protease</keyword>
<comment type="similarity">
    <text evidence="1 6">Belongs to the peptidase S1B family.</text>
</comment>
<sequence>MSKRLASWSFEEIDDNKESVDSIAHPDHGPGHESILDENEDHRERVDPRDFAEGGKYRSIVKVQTQFTKGKWTMGTGWLIRKDLVVTAGHNVWSRERGQAQQVKCWIGYQGRSYVNKKSVQHRMALNVVTTESWVTKNGDRLHDVAFIQVRKPFTGNLRPFEYIETPLRQTKRVWLQVVGYPGDKYVDYEGRDDKGARMWWAQKETTWDLEYAPGHMLEYRIDTFGGQSGAPVLLAKENKLVAIGTHCYGGGEDLPNSGNPIGGTYGNNYDEFAKMFKGSSEHKPKPLGSMEIKYHDPSSPGGEDERGEESFWDVFNKVVKVGSATLPIAGSFLGPIGTLVGTAAGGLLGALARPESFDDADKQEEEELYEAAAQRALLAEATLQSIIRLGRSRESDQVFDSMKAIWKNNYVEDVGNLQSVLDPVLTDCVFRATIKDWYKAKGHEPSSESVEFSPLQSRPKNPFINELFEADNEEESFNWVGPLVKEAIIKAKPIVFQKLKDTIDKIIKRVAEESGEDVPQQDGNVLQRALLADYALQAIETLPADTLQKLKLLPSNAGEEESIIDSIKTHAQRFGPVVLKYGKQAIKKGIPLLLRELKKQLEAANERDSSRGSFPRRVSTTALKNRSGTNVMVVSSAAHDEPTKLSNGDDSPDYNPDSPVSEPESPVTPDSEEE</sequence>
<protein>
    <recommendedName>
        <fullName evidence="6">Serine protease</fullName>
        <ecNumber evidence="6">3.4.21.-</ecNumber>
    </recommendedName>
</protein>
<dbReference type="Pfam" id="PF13365">
    <property type="entry name" value="Trypsin_2"/>
    <property type="match status" value="1"/>
</dbReference>
<dbReference type="SUPFAM" id="SSF50494">
    <property type="entry name" value="Trypsin-like serine proteases"/>
    <property type="match status" value="1"/>
</dbReference>
<evidence type="ECO:0000256" key="7">
    <source>
        <dbReference type="SAM" id="MobiDB-lite"/>
    </source>
</evidence>
<dbReference type="Proteomes" id="UP000325945">
    <property type="component" value="Unassembled WGS sequence"/>
</dbReference>
<feature type="compositionally biased region" description="Low complexity" evidence="7">
    <location>
        <begin position="657"/>
        <end position="675"/>
    </location>
</feature>
<evidence type="ECO:0000256" key="6">
    <source>
        <dbReference type="RuleBase" id="RU004296"/>
    </source>
</evidence>
<dbReference type="GO" id="GO:0008236">
    <property type="term" value="F:serine-type peptidase activity"/>
    <property type="evidence" value="ECO:0007669"/>
    <property type="project" value="UniProtKB-KW"/>
</dbReference>
<dbReference type="InterPro" id="IPR009003">
    <property type="entry name" value="Peptidase_S1_PA"/>
</dbReference>
<dbReference type="PANTHER" id="PTHR15462">
    <property type="entry name" value="SERINE PROTEASE"/>
    <property type="match status" value="1"/>
</dbReference>
<dbReference type="InterPro" id="IPR008256">
    <property type="entry name" value="Peptidase_S1B"/>
</dbReference>
<keyword evidence="5 6" id="KW-0720">Serine protease</keyword>
<dbReference type="GO" id="GO:0006508">
    <property type="term" value="P:proteolysis"/>
    <property type="evidence" value="ECO:0007669"/>
    <property type="project" value="UniProtKB-KW"/>
</dbReference>
<dbReference type="EC" id="3.4.21.-" evidence="6"/>
<organism evidence="8 9">
    <name type="scientific">Aspergillus sergii</name>
    <dbReference type="NCBI Taxonomy" id="1034303"/>
    <lineage>
        <taxon>Eukaryota</taxon>
        <taxon>Fungi</taxon>
        <taxon>Dikarya</taxon>
        <taxon>Ascomycota</taxon>
        <taxon>Pezizomycotina</taxon>
        <taxon>Eurotiomycetes</taxon>
        <taxon>Eurotiomycetidae</taxon>
        <taxon>Eurotiales</taxon>
        <taxon>Aspergillaceae</taxon>
        <taxon>Aspergillus</taxon>
        <taxon>Aspergillus subgen. Circumdati</taxon>
    </lineage>
</organism>
<dbReference type="Gene3D" id="2.40.10.10">
    <property type="entry name" value="Trypsin-like serine proteases"/>
    <property type="match status" value="2"/>
</dbReference>
<reference evidence="9" key="1">
    <citation type="submission" date="2019-04" db="EMBL/GenBank/DDBJ databases">
        <title>Friends and foes A comparative genomics studyof 23 Aspergillus species from section Flavi.</title>
        <authorList>
            <consortium name="DOE Joint Genome Institute"/>
            <person name="Kjaerbolling I."/>
            <person name="Vesth T."/>
            <person name="Frisvad J.C."/>
            <person name="Nybo J.L."/>
            <person name="Theobald S."/>
            <person name="Kildgaard S."/>
            <person name="Isbrandt T."/>
            <person name="Kuo A."/>
            <person name="Sato A."/>
            <person name="Lyhne E.K."/>
            <person name="Kogle M.E."/>
            <person name="Wiebenga A."/>
            <person name="Kun R.S."/>
            <person name="Lubbers R.J."/>
            <person name="Makela M.R."/>
            <person name="Barry K."/>
            <person name="Chovatia M."/>
            <person name="Clum A."/>
            <person name="Daum C."/>
            <person name="Haridas S."/>
            <person name="He G."/>
            <person name="LaButti K."/>
            <person name="Lipzen A."/>
            <person name="Mondo S."/>
            <person name="Riley R."/>
            <person name="Salamov A."/>
            <person name="Simmons B.A."/>
            <person name="Magnuson J.K."/>
            <person name="Henrissat B."/>
            <person name="Mortensen U.H."/>
            <person name="Larsen T.O."/>
            <person name="Devries R.P."/>
            <person name="Grigoriev I.V."/>
            <person name="Machida M."/>
            <person name="Baker S.E."/>
            <person name="Andersen M.R."/>
        </authorList>
    </citation>
    <scope>NUCLEOTIDE SEQUENCE [LARGE SCALE GENOMIC DNA]</scope>
    <source>
        <strain evidence="9">CBS 130017</strain>
    </source>
</reference>
<name>A0A5N6WYL5_9EURO</name>
<evidence type="ECO:0000256" key="4">
    <source>
        <dbReference type="ARBA" id="ARBA00022801"/>
    </source>
</evidence>
<evidence type="ECO:0000256" key="2">
    <source>
        <dbReference type="ARBA" id="ARBA00022670"/>
    </source>
</evidence>
<keyword evidence="3" id="KW-0732">Signal</keyword>
<feature type="region of interest" description="Disordered" evidence="7">
    <location>
        <begin position="626"/>
        <end position="675"/>
    </location>
</feature>
<evidence type="ECO:0000256" key="1">
    <source>
        <dbReference type="ARBA" id="ARBA00008764"/>
    </source>
</evidence>
<feature type="region of interest" description="Disordered" evidence="7">
    <location>
        <begin position="17"/>
        <end position="45"/>
    </location>
</feature>
<dbReference type="PRINTS" id="PR00839">
    <property type="entry name" value="V8PROTEASE"/>
</dbReference>
<dbReference type="InterPro" id="IPR043504">
    <property type="entry name" value="Peptidase_S1_PA_chymotrypsin"/>
</dbReference>
<dbReference type="AlphaFoldDB" id="A0A5N6WYL5"/>
<keyword evidence="4 6" id="KW-0378">Hydrolase</keyword>
<dbReference type="InterPro" id="IPR050966">
    <property type="entry name" value="Glutamyl_endopeptidase"/>
</dbReference>
<evidence type="ECO:0000313" key="9">
    <source>
        <dbReference type="Proteomes" id="UP000325945"/>
    </source>
</evidence>